<dbReference type="PANTHER" id="PTHR23150:SF19">
    <property type="entry name" value="FORMYLGLYCINE-GENERATING ENZYME"/>
    <property type="match status" value="1"/>
</dbReference>
<evidence type="ECO:0000256" key="2">
    <source>
        <dbReference type="SAM" id="SignalP"/>
    </source>
</evidence>
<organism evidence="4 5">
    <name type="scientific">Pseudofulvibacter geojedonensis</name>
    <dbReference type="NCBI Taxonomy" id="1123758"/>
    <lineage>
        <taxon>Bacteria</taxon>
        <taxon>Pseudomonadati</taxon>
        <taxon>Bacteroidota</taxon>
        <taxon>Flavobacteriia</taxon>
        <taxon>Flavobacteriales</taxon>
        <taxon>Flavobacteriaceae</taxon>
        <taxon>Pseudofulvibacter</taxon>
    </lineage>
</organism>
<comment type="caution">
    <text evidence="4">The sequence shown here is derived from an EMBL/GenBank/DDBJ whole genome shotgun (WGS) entry which is preliminary data.</text>
</comment>
<dbReference type="NCBIfam" id="TIGR03524">
    <property type="entry name" value="GldJ"/>
    <property type="match status" value="1"/>
</dbReference>
<dbReference type="Pfam" id="PF03781">
    <property type="entry name" value="FGE-sulfatase"/>
    <property type="match status" value="1"/>
</dbReference>
<protein>
    <submittedName>
        <fullName evidence="4">Gliding motility lipoprotein GldJ</fullName>
    </submittedName>
</protein>
<proteinExistence type="predicted"/>
<dbReference type="SUPFAM" id="SSF56436">
    <property type="entry name" value="C-type lectin-like"/>
    <property type="match status" value="1"/>
</dbReference>
<dbReference type="PANTHER" id="PTHR23150">
    <property type="entry name" value="SULFATASE MODIFYING FACTOR 1, 2"/>
    <property type="match status" value="1"/>
</dbReference>
<name>A0ABW3I4D6_9FLAO</name>
<dbReference type="InterPro" id="IPR016187">
    <property type="entry name" value="CTDL_fold"/>
</dbReference>
<feature type="domain" description="Sulfatase-modifying factor enzyme-like" evidence="3">
    <location>
        <begin position="57"/>
        <end position="366"/>
    </location>
</feature>
<evidence type="ECO:0000313" key="4">
    <source>
        <dbReference type="EMBL" id="MFD0964713.1"/>
    </source>
</evidence>
<keyword evidence="2" id="KW-0732">Signal</keyword>
<reference evidence="5" key="1">
    <citation type="journal article" date="2019" name="Int. J. Syst. Evol. Microbiol.">
        <title>The Global Catalogue of Microorganisms (GCM) 10K type strain sequencing project: providing services to taxonomists for standard genome sequencing and annotation.</title>
        <authorList>
            <consortium name="The Broad Institute Genomics Platform"/>
            <consortium name="The Broad Institute Genome Sequencing Center for Infectious Disease"/>
            <person name="Wu L."/>
            <person name="Ma J."/>
        </authorList>
    </citation>
    <scope>NUCLEOTIDE SEQUENCE [LARGE SCALE GENOMIC DNA]</scope>
    <source>
        <strain evidence="5">CCUG 62114</strain>
    </source>
</reference>
<feature type="chain" id="PRO_5047147685" evidence="2">
    <location>
        <begin position="20"/>
        <end position="566"/>
    </location>
</feature>
<dbReference type="Proteomes" id="UP001596997">
    <property type="component" value="Unassembled WGS sequence"/>
</dbReference>
<dbReference type="Gene3D" id="3.90.1580.10">
    <property type="entry name" value="paralog of FGE (formylglycine-generating enzyme)"/>
    <property type="match status" value="2"/>
</dbReference>
<keyword evidence="5" id="KW-1185">Reference proteome</keyword>
<feature type="region of interest" description="Disordered" evidence="1">
    <location>
        <begin position="449"/>
        <end position="483"/>
    </location>
</feature>
<gene>
    <name evidence="4" type="primary">gldJ</name>
    <name evidence="4" type="ORF">ACFQ1O_11930</name>
</gene>
<dbReference type="InterPro" id="IPR019865">
    <property type="entry name" value="Glid_motil-assoc_lipo_GldJ"/>
</dbReference>
<dbReference type="EMBL" id="JBHTJM010000010">
    <property type="protein sequence ID" value="MFD0964713.1"/>
    <property type="molecule type" value="Genomic_DNA"/>
</dbReference>
<dbReference type="InterPro" id="IPR051043">
    <property type="entry name" value="Sulfatase_Mod_Factor_Kinase"/>
</dbReference>
<dbReference type="InterPro" id="IPR042095">
    <property type="entry name" value="SUMF_sf"/>
</dbReference>
<evidence type="ECO:0000259" key="3">
    <source>
        <dbReference type="Pfam" id="PF03781"/>
    </source>
</evidence>
<sequence>MKMRKFFALKILVVLTVFATTSCKKGNKGGSSATGWKINSKEGGFQYNTKYKEQETAPGLVFIEGGTFTKGKVQDDPMHDWNNSPNQQHVQSFYMDETEVTNIMYMEYLDWMKKVYPPENDNFKKIYDGVVPDTLVWRNRLGYNEVMTNNYLRHPAYQNYPVVGVSWVQANQFCVWRTDRVNELALEKEGYLKENSKVTDVDADKNFSTHTYIIAPTKTYGGDEEILNGGKKKSKTANDSTGLYATRSTGILQPDYRLPTEAEWEFAALGMSEIRSYNVHRGRKKYPWNGQYSRSGKRVTRGDQNANFKQGDGDYGGIAGWSDDGADITAEVKSYYPNSYGLYDMAGNVAEWVADVYRPIVDDEFSDFNYYRGNVYTKNKIGEDGKVVIIDSDSIGYDTLSNGKVVATVLPGQIAQVPVDDEETYLRTNFNKSNHINFRDGDKPSSRYFRDFAGDDEGDSEGNNGPKKESAETRQNMYNSPDHRVEVDSLGNMIKEYDKNSKRTSLINDEVRVYKGGSWKDREYWLDPAQRRFYPQDMATDYIGFRCAMSRVGSKSKGKGKRKTPR</sequence>
<evidence type="ECO:0000313" key="5">
    <source>
        <dbReference type="Proteomes" id="UP001596997"/>
    </source>
</evidence>
<dbReference type="PROSITE" id="PS51257">
    <property type="entry name" value="PROKAR_LIPOPROTEIN"/>
    <property type="match status" value="1"/>
</dbReference>
<dbReference type="InterPro" id="IPR005532">
    <property type="entry name" value="SUMF_dom"/>
</dbReference>
<keyword evidence="4" id="KW-0449">Lipoprotein</keyword>
<dbReference type="RefSeq" id="WP_377716262.1">
    <property type="nucleotide sequence ID" value="NZ_JBHTJM010000010.1"/>
</dbReference>
<evidence type="ECO:0000256" key="1">
    <source>
        <dbReference type="SAM" id="MobiDB-lite"/>
    </source>
</evidence>
<accession>A0ABW3I4D6</accession>
<feature type="signal peptide" evidence="2">
    <location>
        <begin position="1"/>
        <end position="19"/>
    </location>
</feature>